<dbReference type="PANTHER" id="PTHR34846">
    <property type="entry name" value="4-CARBOXYMUCONOLACTONE DECARBOXYLASE FAMILY PROTEIN (AFU_ORTHOLOGUE AFUA_6G11590)"/>
    <property type="match status" value="1"/>
</dbReference>
<evidence type="ECO:0000313" key="1">
    <source>
        <dbReference type="EMBL" id="MFC5748493.1"/>
    </source>
</evidence>
<proteinExistence type="predicted"/>
<dbReference type="PANTHER" id="PTHR34846:SF11">
    <property type="entry name" value="4-CARBOXYMUCONOLACTONE DECARBOXYLASE FAMILY PROTEIN (AFU_ORTHOLOGUE AFUA_6G11590)"/>
    <property type="match status" value="1"/>
</dbReference>
<name>A0ABW1A4D0_9ACTN</name>
<evidence type="ECO:0000313" key="2">
    <source>
        <dbReference type="Proteomes" id="UP001596074"/>
    </source>
</evidence>
<sequence>MPDGARENAILAVAAQRDADFERFAHEPIARSVGLTGGQLFDIRVGDCSLNAHEALVADAVRRADDGDLPVLTFDELHRTIGLARLFELTTLVGHYILLALQLRVLQAPARGQVEPSHH</sequence>
<dbReference type="SUPFAM" id="SSF69118">
    <property type="entry name" value="AhpD-like"/>
    <property type="match status" value="1"/>
</dbReference>
<organism evidence="1 2">
    <name type="scientific">Actinomadura rugatobispora</name>
    <dbReference type="NCBI Taxonomy" id="1994"/>
    <lineage>
        <taxon>Bacteria</taxon>
        <taxon>Bacillati</taxon>
        <taxon>Actinomycetota</taxon>
        <taxon>Actinomycetes</taxon>
        <taxon>Streptosporangiales</taxon>
        <taxon>Thermomonosporaceae</taxon>
        <taxon>Actinomadura</taxon>
    </lineage>
</organism>
<dbReference type="InterPro" id="IPR029032">
    <property type="entry name" value="AhpD-like"/>
</dbReference>
<evidence type="ECO:0008006" key="3">
    <source>
        <dbReference type="Google" id="ProtNLM"/>
    </source>
</evidence>
<keyword evidence="2" id="KW-1185">Reference proteome</keyword>
<dbReference type="RefSeq" id="WP_378284156.1">
    <property type="nucleotide sequence ID" value="NZ_JBHSON010000032.1"/>
</dbReference>
<accession>A0ABW1A4D0</accession>
<dbReference type="Gene3D" id="1.20.1290.10">
    <property type="entry name" value="AhpD-like"/>
    <property type="match status" value="1"/>
</dbReference>
<gene>
    <name evidence="1" type="ORF">ACFPZN_22995</name>
</gene>
<dbReference type="Proteomes" id="UP001596074">
    <property type="component" value="Unassembled WGS sequence"/>
</dbReference>
<protein>
    <recommendedName>
        <fullName evidence="3">Carboxymuconolactone decarboxylase family protein</fullName>
    </recommendedName>
</protein>
<dbReference type="EMBL" id="JBHSON010000032">
    <property type="protein sequence ID" value="MFC5748493.1"/>
    <property type="molecule type" value="Genomic_DNA"/>
</dbReference>
<comment type="caution">
    <text evidence="1">The sequence shown here is derived from an EMBL/GenBank/DDBJ whole genome shotgun (WGS) entry which is preliminary data.</text>
</comment>
<reference evidence="2" key="1">
    <citation type="journal article" date="2019" name="Int. J. Syst. Evol. Microbiol.">
        <title>The Global Catalogue of Microorganisms (GCM) 10K type strain sequencing project: providing services to taxonomists for standard genome sequencing and annotation.</title>
        <authorList>
            <consortium name="The Broad Institute Genomics Platform"/>
            <consortium name="The Broad Institute Genome Sequencing Center for Infectious Disease"/>
            <person name="Wu L."/>
            <person name="Ma J."/>
        </authorList>
    </citation>
    <scope>NUCLEOTIDE SEQUENCE [LARGE SCALE GENOMIC DNA]</scope>
    <source>
        <strain evidence="2">KCTC 42087</strain>
    </source>
</reference>